<feature type="transmembrane region" description="Helical" evidence="1">
    <location>
        <begin position="12"/>
        <end position="30"/>
    </location>
</feature>
<evidence type="ECO:0000256" key="1">
    <source>
        <dbReference type="SAM" id="Phobius"/>
    </source>
</evidence>
<keyword evidence="1" id="KW-0472">Membrane</keyword>
<keyword evidence="3" id="KW-1185">Reference proteome</keyword>
<evidence type="ECO:0000313" key="2">
    <source>
        <dbReference type="EMBL" id="VDN48099.1"/>
    </source>
</evidence>
<evidence type="ECO:0000313" key="3">
    <source>
        <dbReference type="Proteomes" id="UP000279029"/>
    </source>
</evidence>
<dbReference type="KEGG" id="cbar:PATL70BA_2210"/>
<gene>
    <name evidence="2" type="ORF">PATL70BA_2210</name>
</gene>
<dbReference type="AlphaFoldDB" id="A0A3P7S7I2"/>
<accession>A0A3P7S7I2</accession>
<proteinExistence type="predicted"/>
<dbReference type="RefSeq" id="WP_125137287.1">
    <property type="nucleotide sequence ID" value="NZ_LR130778.1"/>
</dbReference>
<name>A0A3P7S7I2_9FIRM</name>
<keyword evidence="1" id="KW-0812">Transmembrane</keyword>
<dbReference type="InterPro" id="IPR007060">
    <property type="entry name" value="FtsL/DivIC"/>
</dbReference>
<reference evidence="2 3" key="1">
    <citation type="submission" date="2018-09" db="EMBL/GenBank/DDBJ databases">
        <authorList>
            <person name="Postec A."/>
        </authorList>
    </citation>
    <scope>NUCLEOTIDE SEQUENCE [LARGE SCALE GENOMIC DNA]</scope>
    <source>
        <strain evidence="2">70B-A</strain>
    </source>
</reference>
<sequence>MKRKKESKKKAMIFIIFVLMLFIGVGIVQISRAYTDNKEREAEVVVLMEMIKEEQLEQLELLKVKEEMKTRAFIEKTARSKFGLIYPDETLIDIAEKE</sequence>
<keyword evidence="1" id="KW-1133">Transmembrane helix</keyword>
<evidence type="ECO:0008006" key="4">
    <source>
        <dbReference type="Google" id="ProtNLM"/>
    </source>
</evidence>
<protein>
    <recommendedName>
        <fullName evidence="4">Septum formation initiator</fullName>
    </recommendedName>
</protein>
<dbReference type="Pfam" id="PF04977">
    <property type="entry name" value="DivIC"/>
    <property type="match status" value="1"/>
</dbReference>
<organism evidence="2 3">
    <name type="scientific">Petrocella atlantisensis</name>
    <dbReference type="NCBI Taxonomy" id="2173034"/>
    <lineage>
        <taxon>Bacteria</taxon>
        <taxon>Bacillati</taxon>
        <taxon>Bacillota</taxon>
        <taxon>Clostridia</taxon>
        <taxon>Lachnospirales</taxon>
        <taxon>Vallitaleaceae</taxon>
        <taxon>Petrocella</taxon>
    </lineage>
</organism>
<dbReference type="Proteomes" id="UP000279029">
    <property type="component" value="Chromosome"/>
</dbReference>
<dbReference type="EMBL" id="LR130778">
    <property type="protein sequence ID" value="VDN48099.1"/>
    <property type="molecule type" value="Genomic_DNA"/>
</dbReference>